<comment type="catalytic activity">
    <reaction evidence="3 5">
        <text>L-methionyl-[protein] + [thioredoxin]-disulfide + H2O = L-methionyl-(S)-S-oxide-[protein] + [thioredoxin]-dithiol</text>
        <dbReference type="Rhea" id="RHEA:14217"/>
        <dbReference type="Rhea" id="RHEA-COMP:10698"/>
        <dbReference type="Rhea" id="RHEA-COMP:10700"/>
        <dbReference type="Rhea" id="RHEA-COMP:12313"/>
        <dbReference type="Rhea" id="RHEA-COMP:12315"/>
        <dbReference type="ChEBI" id="CHEBI:15377"/>
        <dbReference type="ChEBI" id="CHEBI:16044"/>
        <dbReference type="ChEBI" id="CHEBI:29950"/>
        <dbReference type="ChEBI" id="CHEBI:44120"/>
        <dbReference type="ChEBI" id="CHEBI:50058"/>
        <dbReference type="EC" id="1.8.4.11"/>
    </reaction>
</comment>
<comment type="caution">
    <text evidence="7">The sequence shown here is derived from an EMBL/GenBank/DDBJ whole genome shotgun (WGS) entry which is preliminary data.</text>
</comment>
<proteinExistence type="inferred from homology"/>
<dbReference type="AlphaFoldDB" id="A0A2R5HG22"/>
<dbReference type="GO" id="GO:0008113">
    <property type="term" value="F:peptide-methionine (S)-S-oxide reductase activity"/>
    <property type="evidence" value="ECO:0007669"/>
    <property type="project" value="UniProtKB-UniRule"/>
</dbReference>
<protein>
    <recommendedName>
        <fullName evidence="5">Peptide methionine sulfoxide reductase MsrA</fullName>
        <shortName evidence="5">Protein-methionine-S-oxide reductase</shortName>
        <ecNumber evidence="5">1.8.4.11</ecNumber>
    </recommendedName>
    <alternativeName>
        <fullName evidence="5">Peptide-methionine (S)-S-oxide reductase</fullName>
        <shortName evidence="5">Peptide Met(O) reductase</shortName>
    </alternativeName>
</protein>
<comment type="catalytic activity">
    <reaction evidence="4 5">
        <text>[thioredoxin]-disulfide + L-methionine + H2O = L-methionine (S)-S-oxide + [thioredoxin]-dithiol</text>
        <dbReference type="Rhea" id="RHEA:19993"/>
        <dbReference type="Rhea" id="RHEA-COMP:10698"/>
        <dbReference type="Rhea" id="RHEA-COMP:10700"/>
        <dbReference type="ChEBI" id="CHEBI:15377"/>
        <dbReference type="ChEBI" id="CHEBI:29950"/>
        <dbReference type="ChEBI" id="CHEBI:50058"/>
        <dbReference type="ChEBI" id="CHEBI:57844"/>
        <dbReference type="ChEBI" id="CHEBI:58772"/>
        <dbReference type="EC" id="1.8.4.11"/>
    </reaction>
</comment>
<evidence type="ECO:0000313" key="8">
    <source>
        <dbReference type="Proteomes" id="UP000245021"/>
    </source>
</evidence>
<organism evidence="7 8">
    <name type="scientific">Lactococcus termiticola</name>
    <dbReference type="NCBI Taxonomy" id="2169526"/>
    <lineage>
        <taxon>Bacteria</taxon>
        <taxon>Bacillati</taxon>
        <taxon>Bacillota</taxon>
        <taxon>Bacilli</taxon>
        <taxon>Lactobacillales</taxon>
        <taxon>Streptococcaceae</taxon>
        <taxon>Lactococcus</taxon>
    </lineage>
</organism>
<evidence type="ECO:0000256" key="5">
    <source>
        <dbReference type="HAMAP-Rule" id="MF_01401"/>
    </source>
</evidence>
<reference evidence="7 8" key="1">
    <citation type="journal article" date="2018" name="Genome Announc.">
        <title>Draft Genome Sequence of Lactococcus sp. Strain NtB2 (JCM 32569), Isolated from the Gut of the Higher Termite Nasutitermes takasagoensis.</title>
        <authorList>
            <person name="Noda S."/>
            <person name="Aihara C."/>
            <person name="Yuki M."/>
            <person name="Ohkuma M."/>
        </authorList>
    </citation>
    <scope>NUCLEOTIDE SEQUENCE [LARGE SCALE GENOMIC DNA]</scope>
    <source>
        <strain evidence="7 8">NtB2</strain>
    </source>
</reference>
<evidence type="ECO:0000256" key="2">
    <source>
        <dbReference type="ARBA" id="ARBA00023002"/>
    </source>
</evidence>
<evidence type="ECO:0000256" key="4">
    <source>
        <dbReference type="ARBA" id="ARBA00048782"/>
    </source>
</evidence>
<dbReference type="HAMAP" id="MF_01401">
    <property type="entry name" value="MsrA"/>
    <property type="match status" value="1"/>
</dbReference>
<feature type="active site" evidence="5">
    <location>
        <position position="12"/>
    </location>
</feature>
<keyword evidence="8" id="KW-1185">Reference proteome</keyword>
<evidence type="ECO:0000256" key="1">
    <source>
        <dbReference type="ARBA" id="ARBA00005591"/>
    </source>
</evidence>
<dbReference type="EMBL" id="BFFO01000006">
    <property type="protein sequence ID" value="GBG96942.1"/>
    <property type="molecule type" value="Genomic_DNA"/>
</dbReference>
<dbReference type="InterPro" id="IPR002569">
    <property type="entry name" value="Met_Sox_Rdtase_MsrA_dom"/>
</dbReference>
<evidence type="ECO:0000256" key="3">
    <source>
        <dbReference type="ARBA" id="ARBA00047806"/>
    </source>
</evidence>
<dbReference type="Gene3D" id="3.30.1060.10">
    <property type="entry name" value="Peptide methionine sulphoxide reductase MsrA"/>
    <property type="match status" value="1"/>
</dbReference>
<keyword evidence="2 5" id="KW-0560">Oxidoreductase</keyword>
<dbReference type="RefSeq" id="WP_109245912.1">
    <property type="nucleotide sequence ID" value="NZ_BFFO01000006.1"/>
</dbReference>
<dbReference type="InterPro" id="IPR036509">
    <property type="entry name" value="Met_Sox_Rdtase_MsrA_sf"/>
</dbReference>
<dbReference type="SUPFAM" id="SSF55068">
    <property type="entry name" value="Peptide methionine sulfoxide reductase"/>
    <property type="match status" value="1"/>
</dbReference>
<dbReference type="Pfam" id="PF01625">
    <property type="entry name" value="PMSR"/>
    <property type="match status" value="1"/>
</dbReference>
<dbReference type="OrthoDB" id="4174719at2"/>
<sequence>MAIERAIFGGGCFWCMVEPFDQKPGVISVLSGFSGGHVDNPTYDQVIGHYTGHVEVVEILFDNEKLSYQELLDIYWSQVDPTDADGQFLDRGDNYRPVIFVESEEQKKLAEASKAAVEASGIYNKPIVVAIEPASTFWPAEDYHQDWYKRNPERYHLMHKTRDRIIAGRKVKSKFFGLFGK</sequence>
<evidence type="ECO:0000259" key="6">
    <source>
        <dbReference type="Pfam" id="PF01625"/>
    </source>
</evidence>
<evidence type="ECO:0000313" key="7">
    <source>
        <dbReference type="EMBL" id="GBG96942.1"/>
    </source>
</evidence>
<dbReference type="NCBIfam" id="TIGR00401">
    <property type="entry name" value="msrA"/>
    <property type="match status" value="1"/>
</dbReference>
<feature type="domain" description="Peptide methionine sulphoxide reductase MsrA" evidence="6">
    <location>
        <begin position="6"/>
        <end position="156"/>
    </location>
</feature>
<name>A0A2R5HG22_9LACT</name>
<dbReference type="GO" id="GO:0033744">
    <property type="term" value="F:L-methionine:thioredoxin-disulfide S-oxidoreductase activity"/>
    <property type="evidence" value="ECO:0007669"/>
    <property type="project" value="RHEA"/>
</dbReference>
<dbReference type="EC" id="1.8.4.11" evidence="5"/>
<comment type="function">
    <text evidence="5">Has an important function as a repair enzyme for proteins that have been inactivated by oxidation. Catalyzes the reversible oxidation-reduction of methionine sulfoxide in proteins to methionine.</text>
</comment>
<comment type="similarity">
    <text evidence="1 5">Belongs to the MsrA Met sulfoxide reductase family.</text>
</comment>
<accession>A0A2R5HG22</accession>
<gene>
    <name evidence="7" type="primary">msrA_1</name>
    <name evidence="5" type="synonym">msrA</name>
    <name evidence="7" type="ORF">NtB2_01078</name>
</gene>
<dbReference type="PANTHER" id="PTHR43774:SF1">
    <property type="entry name" value="PEPTIDE METHIONINE SULFOXIDE REDUCTASE MSRA 2"/>
    <property type="match status" value="1"/>
</dbReference>
<dbReference type="Proteomes" id="UP000245021">
    <property type="component" value="Unassembled WGS sequence"/>
</dbReference>
<dbReference type="PANTHER" id="PTHR43774">
    <property type="entry name" value="PEPTIDE METHIONINE SULFOXIDE REDUCTASE"/>
    <property type="match status" value="1"/>
</dbReference>